<evidence type="ECO:0000313" key="2">
    <source>
        <dbReference type="Proteomes" id="UP000015559"/>
    </source>
</evidence>
<name>S6AI26_SULDS</name>
<dbReference type="EMBL" id="AP013066">
    <property type="protein sequence ID" value="BAN34184.1"/>
    <property type="molecule type" value="Genomic_DNA"/>
</dbReference>
<dbReference type="STRING" id="1163617.SCD_n00335"/>
<dbReference type="AlphaFoldDB" id="S6AI26"/>
<dbReference type="eggNOG" id="ENOG502Z9G8">
    <property type="taxonomic scope" value="Bacteria"/>
</dbReference>
<accession>S6AI26</accession>
<keyword evidence="2" id="KW-1185">Reference proteome</keyword>
<organism evidence="1 2">
    <name type="scientific">Sulfuricella denitrificans (strain DSM 22764 / NBRC 105220 / skB26)</name>
    <dbReference type="NCBI Taxonomy" id="1163617"/>
    <lineage>
        <taxon>Bacteria</taxon>
        <taxon>Pseudomonadati</taxon>
        <taxon>Pseudomonadota</taxon>
        <taxon>Betaproteobacteria</taxon>
        <taxon>Nitrosomonadales</taxon>
        <taxon>Sulfuricellaceae</taxon>
        <taxon>Sulfuricella</taxon>
    </lineage>
</organism>
<gene>
    <name evidence="1" type="ORF">SCD_n00335</name>
</gene>
<dbReference type="Proteomes" id="UP000015559">
    <property type="component" value="Chromosome"/>
</dbReference>
<proteinExistence type="predicted"/>
<protein>
    <submittedName>
        <fullName evidence="1">Putative cytochrome c1 signal peptide protein</fullName>
    </submittedName>
</protein>
<dbReference type="HOGENOM" id="CLU_049876_0_0_4"/>
<sequence>MFPVDSQALPLFARQTGQNCVACHAGGQFPELTPYGRSFKMTGYTIGDRVSVPLSVMGLATYTKVRDTSKSDNPAGDFSKNGTALASGGSLFLGGKITNNIGAFVQWTYDNFATGADGSYVGHASMDNVDIRYADRFVDANRDLIIGVSLNNNPSISDPWNTAAAWMQYVPVPSPTSSQFIDGAAPYPGFGSGGNLAGVSLYMYLNKLVYAELGTYQTGNGIFSPMSAGMANVDRTKLQGVNNPYWRLALTHEWGAHNIMVGTSGMVAHLYDDNTNTSDPNSVHRILNTGLDAQYQYILDPHTVTAQVAYMRQRTNYSANTVAANVGAGSPSGFFAADGSTLLADPNDSDTTNTFRGKLTYVYQAKYGGSLAYFNLTGTTNTALQTSGYDATSTIVVDPAVSRVNANLSGNPATRGLTYEAFWMPVQYARVGVQYTAYSKFNGATDNYDGLGRNASDNNSLFFYVWGAY</sequence>
<reference evidence="1 2" key="1">
    <citation type="journal article" date="2012" name="Appl. Environ. Microbiol.">
        <title>Draft genome sequence of a psychrotolerant sulfur-oxidizing bacterium, Sulfuricella denitrificans skB26, and proteomic insights into cold adaptation.</title>
        <authorList>
            <person name="Watanabe T."/>
            <person name="Kojima H."/>
            <person name="Fukui M."/>
        </authorList>
    </citation>
    <scope>NUCLEOTIDE SEQUENCE [LARGE SCALE GENOMIC DNA]</scope>
    <source>
        <strain evidence="2">skB26</strain>
    </source>
</reference>
<evidence type="ECO:0000313" key="1">
    <source>
        <dbReference type="EMBL" id="BAN34184.1"/>
    </source>
</evidence>
<dbReference type="KEGG" id="sdr:SCD_n00335"/>